<reference evidence="2 3" key="1">
    <citation type="submission" date="2021-12" db="EMBL/GenBank/DDBJ databases">
        <title>Discovery of the Pendulisporaceae a myxobacterial family with distinct sporulation behavior and unique specialized metabolism.</title>
        <authorList>
            <person name="Garcia R."/>
            <person name="Popoff A."/>
            <person name="Bader C.D."/>
            <person name="Loehr J."/>
            <person name="Walesch S."/>
            <person name="Walt C."/>
            <person name="Boldt J."/>
            <person name="Bunk B."/>
            <person name="Haeckl F.J.F.P.J."/>
            <person name="Gunesch A.P."/>
            <person name="Birkelbach J."/>
            <person name="Nuebel U."/>
            <person name="Pietschmann T."/>
            <person name="Bach T."/>
            <person name="Mueller R."/>
        </authorList>
    </citation>
    <scope>NUCLEOTIDE SEQUENCE [LARGE SCALE GENOMIC DNA]</scope>
    <source>
        <strain evidence="2 3">MSr12523</strain>
    </source>
</reference>
<gene>
    <name evidence="2" type="ORF">LZC95_49060</name>
</gene>
<dbReference type="SMART" id="SM00822">
    <property type="entry name" value="PKS_KR"/>
    <property type="match status" value="1"/>
</dbReference>
<keyword evidence="3" id="KW-1185">Reference proteome</keyword>
<evidence type="ECO:0000313" key="2">
    <source>
        <dbReference type="EMBL" id="WXA94384.1"/>
    </source>
</evidence>
<dbReference type="Pfam" id="PF01370">
    <property type="entry name" value="Epimerase"/>
    <property type="match status" value="1"/>
</dbReference>
<dbReference type="SUPFAM" id="SSF51735">
    <property type="entry name" value="NAD(P)-binding Rossmann-fold domains"/>
    <property type="match status" value="1"/>
</dbReference>
<dbReference type="InterPro" id="IPR001509">
    <property type="entry name" value="Epimerase_deHydtase"/>
</dbReference>
<proteinExistence type="predicted"/>
<feature type="domain" description="Ketoreductase" evidence="1">
    <location>
        <begin position="2"/>
        <end position="167"/>
    </location>
</feature>
<evidence type="ECO:0000313" key="3">
    <source>
        <dbReference type="Proteomes" id="UP001379533"/>
    </source>
</evidence>
<dbReference type="PANTHER" id="PTHR48079">
    <property type="entry name" value="PROTEIN YEEZ"/>
    <property type="match status" value="1"/>
</dbReference>
<sequence>MGTVAVTGATGFIGSAVVRHLLEAKRDVRAIVEPGANTKNLDGLNVERISCDVTDAKRMQKALSGCESLYHLAAIYRIWMEDPTPIWRVNVEGTSATLLAAKNAGVRRVVYTSSIAAVGLVDGGEADETCRFNLFDGNDYIMTKWLSERVALSFAEAGLSLVVVNPAFPFGPRDIGPTPTGKIILSMLRGEFPAIPPGGICSIDVDDCAMGHLLAEEKGRTGERYILGNENVTLKELYALVAKVAGIKPPRIQVPAAVAIGVALGMELWADRISHKEPNATYRATRYAMKNAFFNCQKAKTELNLPTRPLEESVRRAIDWFRTEGVV</sequence>
<protein>
    <submittedName>
        <fullName evidence="2">NAD-dependent epimerase/dehydratase family protein</fullName>
    </submittedName>
</protein>
<dbReference type="InterPro" id="IPR036291">
    <property type="entry name" value="NAD(P)-bd_dom_sf"/>
</dbReference>
<dbReference type="Gene3D" id="3.40.50.720">
    <property type="entry name" value="NAD(P)-binding Rossmann-like Domain"/>
    <property type="match status" value="1"/>
</dbReference>
<dbReference type="PANTHER" id="PTHR48079:SF6">
    <property type="entry name" value="NAD(P)-BINDING DOMAIN-CONTAINING PROTEIN-RELATED"/>
    <property type="match status" value="1"/>
</dbReference>
<evidence type="ECO:0000259" key="1">
    <source>
        <dbReference type="SMART" id="SM00822"/>
    </source>
</evidence>
<dbReference type="InterPro" id="IPR057326">
    <property type="entry name" value="KR_dom"/>
</dbReference>
<dbReference type="Proteomes" id="UP001379533">
    <property type="component" value="Chromosome"/>
</dbReference>
<name>A0ABZ2K8H3_9BACT</name>
<accession>A0ABZ2K8H3</accession>
<dbReference type="EMBL" id="CP089982">
    <property type="protein sequence ID" value="WXA94384.1"/>
    <property type="molecule type" value="Genomic_DNA"/>
</dbReference>
<dbReference type="CDD" id="cd05228">
    <property type="entry name" value="AR_FR_like_1_SDR_e"/>
    <property type="match status" value="1"/>
</dbReference>
<dbReference type="InterPro" id="IPR051783">
    <property type="entry name" value="NAD(P)-dependent_oxidoreduct"/>
</dbReference>
<dbReference type="RefSeq" id="WP_394844990.1">
    <property type="nucleotide sequence ID" value="NZ_CP089982.1"/>
</dbReference>
<organism evidence="2 3">
    <name type="scientific">Pendulispora brunnea</name>
    <dbReference type="NCBI Taxonomy" id="2905690"/>
    <lineage>
        <taxon>Bacteria</taxon>
        <taxon>Pseudomonadati</taxon>
        <taxon>Myxococcota</taxon>
        <taxon>Myxococcia</taxon>
        <taxon>Myxococcales</taxon>
        <taxon>Sorangiineae</taxon>
        <taxon>Pendulisporaceae</taxon>
        <taxon>Pendulispora</taxon>
    </lineage>
</organism>